<dbReference type="CDD" id="cd16329">
    <property type="entry name" value="LolA_like"/>
    <property type="match status" value="1"/>
</dbReference>
<evidence type="ECO:0000313" key="3">
    <source>
        <dbReference type="Proteomes" id="UP000714380"/>
    </source>
</evidence>
<reference evidence="2 3" key="1">
    <citation type="submission" date="2020-12" db="EMBL/GenBank/DDBJ databases">
        <title>Novel Thalassolituus-related marine hydrocarbonoclastic bacteria mediated algae-derived hydrocarbons mineralization in twilight zone of the northern South China Sea.</title>
        <authorList>
            <person name="Dong C."/>
        </authorList>
    </citation>
    <scope>NUCLEOTIDE SEQUENCE [LARGE SCALE GENOMIC DNA]</scope>
    <source>
        <strain evidence="2 3">IMCC1826</strain>
    </source>
</reference>
<proteinExistence type="predicted"/>
<keyword evidence="1" id="KW-0732">Signal</keyword>
<organism evidence="2 3">
    <name type="scientific">Thalassolituus marinus</name>
    <dbReference type="NCBI Taxonomy" id="671053"/>
    <lineage>
        <taxon>Bacteria</taxon>
        <taxon>Pseudomonadati</taxon>
        <taxon>Pseudomonadota</taxon>
        <taxon>Gammaproteobacteria</taxon>
        <taxon>Oceanospirillales</taxon>
        <taxon>Oceanospirillaceae</taxon>
        <taxon>Thalassolituus</taxon>
    </lineage>
</organism>
<feature type="signal peptide" evidence="1">
    <location>
        <begin position="1"/>
        <end position="24"/>
    </location>
</feature>
<accession>A0ABS7ZTK5</accession>
<dbReference type="EMBL" id="JAEDAH010000099">
    <property type="protein sequence ID" value="MCA6065077.1"/>
    <property type="molecule type" value="Genomic_DNA"/>
</dbReference>
<name>A0ABS7ZTK5_9GAMM</name>
<dbReference type="Gene3D" id="2.50.20.10">
    <property type="entry name" value="Lipoprotein localisation LolA/LolB/LppX"/>
    <property type="match status" value="1"/>
</dbReference>
<gene>
    <name evidence="2" type="ORF">I9W95_15870</name>
</gene>
<dbReference type="RefSeq" id="WP_225676669.1">
    <property type="nucleotide sequence ID" value="NZ_JAEDAH010000099.1"/>
</dbReference>
<dbReference type="Proteomes" id="UP000714380">
    <property type="component" value="Unassembled WGS sequence"/>
</dbReference>
<dbReference type="Pfam" id="PF07044">
    <property type="entry name" value="DUF1329"/>
    <property type="match status" value="1"/>
</dbReference>
<dbReference type="InterPro" id="IPR010752">
    <property type="entry name" value="DUF1329"/>
</dbReference>
<evidence type="ECO:0000313" key="2">
    <source>
        <dbReference type="EMBL" id="MCA6065077.1"/>
    </source>
</evidence>
<evidence type="ECO:0000256" key="1">
    <source>
        <dbReference type="SAM" id="SignalP"/>
    </source>
</evidence>
<comment type="caution">
    <text evidence="2">The sequence shown here is derived from an EMBL/GenBank/DDBJ whole genome shotgun (WGS) entry which is preliminary data.</text>
</comment>
<feature type="chain" id="PRO_5047488622" evidence="1">
    <location>
        <begin position="25"/>
        <end position="453"/>
    </location>
</feature>
<protein>
    <submittedName>
        <fullName evidence="2">DUF1329 domain-containing protein</fullName>
    </submittedName>
</protein>
<sequence length="453" mass="51122">MFKKHYKTWGGAIALSLMVSAANAAVTPAEAGKLGTSLTPIGAEMGAKGDIPAWTGGITKAPAGHVAGGKPTDPFPSDKPKFVITAANYKQYAANLTDGQKAMFEKYPDTYKMPVYESRRTAAYPQFVYDGTKKNATQTKLLEGGNGLENYVEGVPFPMPANGLEAIWNHIVRYRGGSVSRVVSQVTPQVNGDFTLVRFKDEFTFRNKLKDFDPNTDQNVLFYFKQDVLSPARLAGNVLLVHETLDQVKEPRKAWVYNAGQRRVRRAPQVAYDGPGTAADGLRTSDNFDMYNGAPDRYDWKLEGKEEIYIPYNSYKLKSGDLKYNDIVKAGHINQDLTRYELHRVWKVTATLKEGKRHIYAKRVFYIDEDTWQATEIDHYDGRGELWRVAEAHNVMYYDALVPWYAIEVLYDLNSGRYLALGLDNEEESSYEYGFQRSQQDYTPAALRRSGVR</sequence>
<keyword evidence="3" id="KW-1185">Reference proteome</keyword>